<name>A0A2P2NNH4_RHIMU</name>
<proteinExistence type="predicted"/>
<sequence length="65" mass="7330">MSNSQDLHPFLSFARRRSKPFGTCPPYKAHQSEGGNFLCQVPNPFRPCPLGTSAHYLPFLACRIH</sequence>
<accession>A0A2P2NNH4</accession>
<organism evidence="1">
    <name type="scientific">Rhizophora mucronata</name>
    <name type="common">Asiatic mangrove</name>
    <dbReference type="NCBI Taxonomy" id="61149"/>
    <lineage>
        <taxon>Eukaryota</taxon>
        <taxon>Viridiplantae</taxon>
        <taxon>Streptophyta</taxon>
        <taxon>Embryophyta</taxon>
        <taxon>Tracheophyta</taxon>
        <taxon>Spermatophyta</taxon>
        <taxon>Magnoliopsida</taxon>
        <taxon>eudicotyledons</taxon>
        <taxon>Gunneridae</taxon>
        <taxon>Pentapetalae</taxon>
        <taxon>rosids</taxon>
        <taxon>fabids</taxon>
        <taxon>Malpighiales</taxon>
        <taxon>Rhizophoraceae</taxon>
        <taxon>Rhizophora</taxon>
    </lineage>
</organism>
<dbReference type="AlphaFoldDB" id="A0A2P2NNH4"/>
<reference evidence="1" key="1">
    <citation type="submission" date="2018-02" db="EMBL/GenBank/DDBJ databases">
        <title>Rhizophora mucronata_Transcriptome.</title>
        <authorList>
            <person name="Meera S.P."/>
            <person name="Sreeshan A."/>
            <person name="Augustine A."/>
        </authorList>
    </citation>
    <scope>NUCLEOTIDE SEQUENCE</scope>
    <source>
        <tissue evidence="1">Leaf</tissue>
    </source>
</reference>
<dbReference type="EMBL" id="GGEC01063460">
    <property type="protein sequence ID" value="MBX43944.1"/>
    <property type="molecule type" value="Transcribed_RNA"/>
</dbReference>
<protein>
    <submittedName>
        <fullName evidence="1">Uncharacterized protein</fullName>
    </submittedName>
</protein>
<evidence type="ECO:0000313" key="1">
    <source>
        <dbReference type="EMBL" id="MBX43944.1"/>
    </source>
</evidence>